<name>A0ABR4M000_9EURO</name>
<evidence type="ECO:0000313" key="1">
    <source>
        <dbReference type="EMBL" id="KAL2870100.1"/>
    </source>
</evidence>
<accession>A0ABR4M000</accession>
<dbReference type="RefSeq" id="XP_070889079.1">
    <property type="nucleotide sequence ID" value="XM_071027067.1"/>
</dbReference>
<gene>
    <name evidence="1" type="ORF">BJX67DRAFT_306798</name>
</gene>
<reference evidence="1 2" key="1">
    <citation type="submission" date="2024-07" db="EMBL/GenBank/DDBJ databases">
        <title>Section-level genome sequencing and comparative genomics of Aspergillus sections Usti and Cavernicolus.</title>
        <authorList>
            <consortium name="Lawrence Berkeley National Laboratory"/>
            <person name="Nybo J.L."/>
            <person name="Vesth T.C."/>
            <person name="Theobald S."/>
            <person name="Frisvad J.C."/>
            <person name="Larsen T.O."/>
            <person name="Kjaerboelling I."/>
            <person name="Rothschild-Mancinelli K."/>
            <person name="Lyhne E.K."/>
            <person name="Kogle M.E."/>
            <person name="Barry K."/>
            <person name="Clum A."/>
            <person name="Na H."/>
            <person name="Ledsgaard L."/>
            <person name="Lin J."/>
            <person name="Lipzen A."/>
            <person name="Kuo A."/>
            <person name="Riley R."/>
            <person name="Mondo S."/>
            <person name="Labutti K."/>
            <person name="Haridas S."/>
            <person name="Pangalinan J."/>
            <person name="Salamov A.A."/>
            <person name="Simmons B.A."/>
            <person name="Magnuson J.K."/>
            <person name="Chen J."/>
            <person name="Drula E."/>
            <person name="Henrissat B."/>
            <person name="Wiebenga A."/>
            <person name="Lubbers R.J."/>
            <person name="Gomes A.C."/>
            <person name="Macurrencykelacurrency M.R."/>
            <person name="Stajich J."/>
            <person name="Grigoriev I.V."/>
            <person name="Mortensen U.H."/>
            <person name="De Vries R.P."/>
            <person name="Baker S.E."/>
            <person name="Andersen M.R."/>
        </authorList>
    </citation>
    <scope>NUCLEOTIDE SEQUENCE [LARGE SCALE GENOMIC DNA]</scope>
    <source>
        <strain evidence="1 2">CBS 449.75</strain>
    </source>
</reference>
<keyword evidence="2" id="KW-1185">Reference proteome</keyword>
<organism evidence="1 2">
    <name type="scientific">Aspergillus lucknowensis</name>
    <dbReference type="NCBI Taxonomy" id="176173"/>
    <lineage>
        <taxon>Eukaryota</taxon>
        <taxon>Fungi</taxon>
        <taxon>Dikarya</taxon>
        <taxon>Ascomycota</taxon>
        <taxon>Pezizomycotina</taxon>
        <taxon>Eurotiomycetes</taxon>
        <taxon>Eurotiomycetidae</taxon>
        <taxon>Eurotiales</taxon>
        <taxon>Aspergillaceae</taxon>
        <taxon>Aspergillus</taxon>
        <taxon>Aspergillus subgen. Nidulantes</taxon>
    </lineage>
</organism>
<dbReference type="Proteomes" id="UP001610432">
    <property type="component" value="Unassembled WGS sequence"/>
</dbReference>
<sequence>MTRTGAVSRLYLELLYTMQRASLFLAATAGVKTHHPSMMRRSETDQNPQHNPWFFGANTGALLDRLLRKIQRFNRRLDLSDESSHEIPRIYLGPRKSPTNGKRNGGAANFRALSKPFRLQQYELRLSRFCKVDAISNFQPHTVWESGGRELGSMEQQGPPK</sequence>
<proteinExistence type="predicted"/>
<evidence type="ECO:0000313" key="2">
    <source>
        <dbReference type="Proteomes" id="UP001610432"/>
    </source>
</evidence>
<protein>
    <submittedName>
        <fullName evidence="1">Uncharacterized protein</fullName>
    </submittedName>
</protein>
<dbReference type="EMBL" id="JBFXLQ010000007">
    <property type="protein sequence ID" value="KAL2870100.1"/>
    <property type="molecule type" value="Genomic_DNA"/>
</dbReference>
<dbReference type="GeneID" id="98142139"/>
<comment type="caution">
    <text evidence="1">The sequence shown here is derived from an EMBL/GenBank/DDBJ whole genome shotgun (WGS) entry which is preliminary data.</text>
</comment>